<evidence type="ECO:0000313" key="1">
    <source>
        <dbReference type="EMBL" id="QNM13114.1"/>
    </source>
</evidence>
<protein>
    <submittedName>
        <fullName evidence="1">Uncharacterized protein</fullName>
    </submittedName>
</protein>
<dbReference type="RefSeq" id="WP_187426254.1">
    <property type="nucleotide sequence ID" value="NZ_CP060636.1"/>
</dbReference>
<sequence>MKLSVEQANILDKIVEKSRMDCWFSITDDLTSIHDVETNRNISLRYGIGILNQGVTDLVKDYGLNEHEVMVYHDLLISLGLEKEQKKDMTKDDLGMNGKYTIINKVVTGTGFNVVLGINESHPIKEYRYVTWTQNDRGYDVGHYFGNLKEAQADMLERASNELNIDLHEKWYNEFMENDILCALSEFLSDDEVEQLKNDKEFMSQANHLYKKADIGVDQAIIDGIKELYEEYKEITVVDFDEDLDEIEME</sequence>
<dbReference type="EMBL" id="CP060636">
    <property type="protein sequence ID" value="QNM13114.1"/>
    <property type="molecule type" value="Genomic_DNA"/>
</dbReference>
<keyword evidence="2" id="KW-1185">Reference proteome</keyword>
<accession>A0A7G9GQN2</accession>
<name>A0A7G9GQN2_9FIRM</name>
<dbReference type="KEGG" id="ehn:H9Q80_03955"/>
<evidence type="ECO:0000313" key="2">
    <source>
        <dbReference type="Proteomes" id="UP000515856"/>
    </source>
</evidence>
<reference evidence="1 2" key="1">
    <citation type="submission" date="2020-08" db="EMBL/GenBank/DDBJ databases">
        <authorList>
            <person name="Liu C."/>
            <person name="Sun Q."/>
        </authorList>
    </citation>
    <scope>NUCLEOTIDE SEQUENCE [LARGE SCALE GENOMIC DNA]</scope>
    <source>
        <strain evidence="1 2">NSJ-61</strain>
    </source>
</reference>
<dbReference type="Proteomes" id="UP000515856">
    <property type="component" value="Chromosome"/>
</dbReference>
<proteinExistence type="predicted"/>
<gene>
    <name evidence="1" type="ORF">H9Q80_03955</name>
</gene>
<dbReference type="AlphaFoldDB" id="A0A7G9GQN2"/>
<organism evidence="1 2">
    <name type="scientific">[Eubacterium] hominis</name>
    <dbReference type="NCBI Taxonomy" id="2764325"/>
    <lineage>
        <taxon>Bacteria</taxon>
        <taxon>Bacillati</taxon>
        <taxon>Bacillota</taxon>
        <taxon>Erysipelotrichia</taxon>
        <taxon>Erysipelotrichales</taxon>
        <taxon>Erysipelotrichaceae</taxon>
        <taxon>Amedibacillus</taxon>
    </lineage>
</organism>